<feature type="domain" description="C2" evidence="2">
    <location>
        <begin position="39"/>
        <end position="164"/>
    </location>
</feature>
<accession>A0ABD2SW29</accession>
<evidence type="ECO:0000313" key="4">
    <source>
        <dbReference type="Proteomes" id="UP001627284"/>
    </source>
</evidence>
<dbReference type="CDD" id="cd04051">
    <property type="entry name" value="C2_SRC2_like"/>
    <property type="match status" value="1"/>
</dbReference>
<dbReference type="SUPFAM" id="SSF49562">
    <property type="entry name" value="C2 domain (Calcium/lipid-binding domain, CaLB)"/>
    <property type="match status" value="1"/>
</dbReference>
<reference evidence="3 4" key="1">
    <citation type="submission" date="2024-05" db="EMBL/GenBank/DDBJ databases">
        <title>De novo assembly of an allotetraploid wild potato.</title>
        <authorList>
            <person name="Hosaka A.J."/>
        </authorList>
    </citation>
    <scope>NUCLEOTIDE SEQUENCE [LARGE SCALE GENOMIC DNA]</scope>
    <source>
        <tissue evidence="3">Young leaves</tissue>
    </source>
</reference>
<evidence type="ECO:0000256" key="1">
    <source>
        <dbReference type="SAM" id="MobiDB-lite"/>
    </source>
</evidence>
<feature type="non-terminal residue" evidence="3">
    <location>
        <position position="1"/>
    </location>
</feature>
<dbReference type="PROSITE" id="PS50004">
    <property type="entry name" value="C2"/>
    <property type="match status" value="1"/>
</dbReference>
<dbReference type="InterPro" id="IPR044750">
    <property type="entry name" value="C2_SRC2/BAP"/>
</dbReference>
<sequence>LIIIFLEEVASQVTSPTPKHVDLASLFISPIHNSIFFITIYQIFTTEETMEYRTLDINVVSGKDLNKVNLITKMDVYVLVSISGADDDRSNQKTKTHVDHDGDNNPTWNFPIKFTIDDNAAVQNRLHLVFKLRCQRALGDKDIGQVDVPIKELLESSNSSNGSKQFVSYQIRKPSGKPKGQLTFSYQFSDKITGNTVVDSKIENPVTAYPALNPTPMVGSTSVYPPPPPPQGPSGLYPPPPPYACGGSGPAPPPPVGYPPPASAGYPPQPVGYPPVAAGGYGYGYGYPPATAYPPPPQYGYPPQQGGHGYGYPQVQRPAKKNNNLALGLGAGLLGGALGGMIIGDAISDVGGGYDGGFGDVGGFDF</sequence>
<dbReference type="InterPro" id="IPR000008">
    <property type="entry name" value="C2_dom"/>
</dbReference>
<dbReference type="AlphaFoldDB" id="A0ABD2SW29"/>
<organism evidence="3 4">
    <name type="scientific">Solanum stoloniferum</name>
    <dbReference type="NCBI Taxonomy" id="62892"/>
    <lineage>
        <taxon>Eukaryota</taxon>
        <taxon>Viridiplantae</taxon>
        <taxon>Streptophyta</taxon>
        <taxon>Embryophyta</taxon>
        <taxon>Tracheophyta</taxon>
        <taxon>Spermatophyta</taxon>
        <taxon>Magnoliopsida</taxon>
        <taxon>eudicotyledons</taxon>
        <taxon>Gunneridae</taxon>
        <taxon>Pentapetalae</taxon>
        <taxon>asterids</taxon>
        <taxon>lamiids</taxon>
        <taxon>Solanales</taxon>
        <taxon>Solanaceae</taxon>
        <taxon>Solanoideae</taxon>
        <taxon>Solaneae</taxon>
        <taxon>Solanum</taxon>
    </lineage>
</organism>
<evidence type="ECO:0000259" key="2">
    <source>
        <dbReference type="PROSITE" id="PS50004"/>
    </source>
</evidence>
<dbReference type="PANTHER" id="PTHR32246:SF173">
    <property type="entry name" value="C2 DOMAIN-CONTAINING PROTEIN"/>
    <property type="match status" value="1"/>
</dbReference>
<dbReference type="SMART" id="SM00239">
    <property type="entry name" value="C2"/>
    <property type="match status" value="1"/>
</dbReference>
<dbReference type="Proteomes" id="UP001627284">
    <property type="component" value="Unassembled WGS sequence"/>
</dbReference>
<feature type="compositionally biased region" description="Pro residues" evidence="1">
    <location>
        <begin position="224"/>
        <end position="243"/>
    </location>
</feature>
<evidence type="ECO:0000313" key="3">
    <source>
        <dbReference type="EMBL" id="KAL3348018.1"/>
    </source>
</evidence>
<protein>
    <recommendedName>
        <fullName evidence="2">C2 domain-containing protein</fullName>
    </recommendedName>
</protein>
<name>A0ABD2SW29_9SOLN</name>
<dbReference type="Pfam" id="PF00168">
    <property type="entry name" value="C2"/>
    <property type="match status" value="1"/>
</dbReference>
<keyword evidence="4" id="KW-1185">Reference proteome</keyword>
<dbReference type="EMBL" id="JBJKTR010000013">
    <property type="protein sequence ID" value="KAL3348018.1"/>
    <property type="molecule type" value="Genomic_DNA"/>
</dbReference>
<dbReference type="InterPro" id="IPR035892">
    <property type="entry name" value="C2_domain_sf"/>
</dbReference>
<dbReference type="Gene3D" id="2.60.40.150">
    <property type="entry name" value="C2 domain"/>
    <property type="match status" value="1"/>
</dbReference>
<gene>
    <name evidence="3" type="ORF">AABB24_021580</name>
</gene>
<proteinExistence type="predicted"/>
<feature type="region of interest" description="Disordered" evidence="1">
    <location>
        <begin position="220"/>
        <end position="248"/>
    </location>
</feature>
<comment type="caution">
    <text evidence="3">The sequence shown here is derived from an EMBL/GenBank/DDBJ whole genome shotgun (WGS) entry which is preliminary data.</text>
</comment>
<dbReference type="PANTHER" id="PTHR32246">
    <property type="entry name" value="INGRESSION PROTEIN FIC1"/>
    <property type="match status" value="1"/>
</dbReference>